<evidence type="ECO:0000259" key="4">
    <source>
        <dbReference type="PROSITE" id="PS01124"/>
    </source>
</evidence>
<reference evidence="5 6" key="1">
    <citation type="journal article" date="2012" name="PLoS ONE">
        <title>Edwardsiella comparative phylogenomics reveal the new intra/inter-species taxonomic relationships, virulence evolution and niche adaptation mechanisms.</title>
        <authorList>
            <person name="Yang M."/>
            <person name="Lv Y."/>
            <person name="Xiao J."/>
            <person name="Wu H."/>
            <person name="Zheng H."/>
            <person name="Liu Q."/>
            <person name="Zhang Y."/>
            <person name="Wang Q."/>
        </authorList>
    </citation>
    <scope>NUCLEOTIDE SEQUENCE [LARGE SCALE GENOMIC DNA]</scope>
    <source>
        <strain evidence="6">080813</strain>
    </source>
</reference>
<evidence type="ECO:0000256" key="3">
    <source>
        <dbReference type="ARBA" id="ARBA00023163"/>
    </source>
</evidence>
<dbReference type="InterPro" id="IPR020449">
    <property type="entry name" value="Tscrpt_reg_AraC-type_HTH"/>
</dbReference>
<evidence type="ECO:0000313" key="5">
    <source>
        <dbReference type="EMBL" id="AIJ09241.1"/>
    </source>
</evidence>
<dbReference type="InterPro" id="IPR018062">
    <property type="entry name" value="HTH_AraC-typ_CS"/>
</dbReference>
<dbReference type="PRINTS" id="PR00032">
    <property type="entry name" value="HTHARAC"/>
</dbReference>
<dbReference type="HOGENOM" id="CLU_000445_81_2_6"/>
<dbReference type="Gene3D" id="1.10.10.60">
    <property type="entry name" value="Homeodomain-like"/>
    <property type="match status" value="2"/>
</dbReference>
<proteinExistence type="predicted"/>
<evidence type="ECO:0000313" key="6">
    <source>
        <dbReference type="Proteomes" id="UP000028681"/>
    </source>
</evidence>
<dbReference type="PROSITE" id="PS01124">
    <property type="entry name" value="HTH_ARAC_FAMILY_2"/>
    <property type="match status" value="1"/>
</dbReference>
<evidence type="ECO:0000256" key="2">
    <source>
        <dbReference type="ARBA" id="ARBA00023125"/>
    </source>
</evidence>
<dbReference type="GO" id="GO:0043565">
    <property type="term" value="F:sequence-specific DNA binding"/>
    <property type="evidence" value="ECO:0007669"/>
    <property type="project" value="InterPro"/>
</dbReference>
<dbReference type="SMART" id="SM00342">
    <property type="entry name" value="HTH_ARAC"/>
    <property type="match status" value="1"/>
</dbReference>
<accession>A0A076LMT6</accession>
<dbReference type="PANTHER" id="PTHR43280:SF10">
    <property type="entry name" value="REGULATORY PROTEIN POCR"/>
    <property type="match status" value="1"/>
</dbReference>
<keyword evidence="1" id="KW-0805">Transcription regulation</keyword>
<evidence type="ECO:0000256" key="1">
    <source>
        <dbReference type="ARBA" id="ARBA00023015"/>
    </source>
</evidence>
<keyword evidence="3" id="KW-0804">Transcription</keyword>
<dbReference type="SUPFAM" id="SSF46689">
    <property type="entry name" value="Homeodomain-like"/>
    <property type="match status" value="1"/>
</dbReference>
<sequence length="105" mass="12387">MNAIRDYIDGHYMNALSRDAVARRAPNYLSQLFQRADGGGFNHYLNHVRLEQAKTLLKEYEMTIKAIAHACGYDDSNDFCRLFRQRTERTPSEYRRQYHSQRDAP</sequence>
<feature type="domain" description="HTH araC/xylS-type" evidence="4">
    <location>
        <begin position="25"/>
        <end position="97"/>
    </location>
</feature>
<gene>
    <name evidence="5" type="ORF">ETEE_2808</name>
</gene>
<dbReference type="PANTHER" id="PTHR43280">
    <property type="entry name" value="ARAC-FAMILY TRANSCRIPTIONAL REGULATOR"/>
    <property type="match status" value="1"/>
</dbReference>
<dbReference type="PROSITE" id="PS00041">
    <property type="entry name" value="HTH_ARAC_FAMILY_1"/>
    <property type="match status" value="1"/>
</dbReference>
<dbReference type="AlphaFoldDB" id="A0A076LMT6"/>
<dbReference type="GO" id="GO:0003700">
    <property type="term" value="F:DNA-binding transcription factor activity"/>
    <property type="evidence" value="ECO:0007669"/>
    <property type="project" value="InterPro"/>
</dbReference>
<dbReference type="InterPro" id="IPR009057">
    <property type="entry name" value="Homeodomain-like_sf"/>
</dbReference>
<dbReference type="InterPro" id="IPR018060">
    <property type="entry name" value="HTH_AraC"/>
</dbReference>
<dbReference type="Proteomes" id="UP000028681">
    <property type="component" value="Chromosome"/>
</dbReference>
<keyword evidence="2" id="KW-0238">DNA-binding</keyword>
<protein>
    <submittedName>
        <fullName evidence="5">AraC family transcriptional regulator</fullName>
    </submittedName>
</protein>
<organism evidence="5 6">
    <name type="scientific">Edwardsiella anguillarum ET080813</name>
    <dbReference type="NCBI Taxonomy" id="667120"/>
    <lineage>
        <taxon>Bacteria</taxon>
        <taxon>Pseudomonadati</taxon>
        <taxon>Pseudomonadota</taxon>
        <taxon>Gammaproteobacteria</taxon>
        <taxon>Enterobacterales</taxon>
        <taxon>Hafniaceae</taxon>
        <taxon>Edwardsiella</taxon>
    </lineage>
</organism>
<dbReference type="EMBL" id="CP006664">
    <property type="protein sequence ID" value="AIJ09241.1"/>
    <property type="molecule type" value="Genomic_DNA"/>
</dbReference>
<name>A0A076LMT6_9GAMM</name>
<dbReference type="KEGG" id="ete:ETEE_2808"/>
<dbReference type="Pfam" id="PF12833">
    <property type="entry name" value="HTH_18"/>
    <property type="match status" value="1"/>
</dbReference>